<evidence type="ECO:0000313" key="5">
    <source>
        <dbReference type="Proteomes" id="UP000249165"/>
    </source>
</evidence>
<protein>
    <submittedName>
        <fullName evidence="4">AraC-like DNA-binding protein</fullName>
    </submittedName>
</protein>
<dbReference type="OrthoDB" id="9804543at2"/>
<dbReference type="GO" id="GO:0003700">
    <property type="term" value="F:DNA-binding transcription factor activity"/>
    <property type="evidence" value="ECO:0007669"/>
    <property type="project" value="InterPro"/>
</dbReference>
<evidence type="ECO:0000259" key="3">
    <source>
        <dbReference type="PROSITE" id="PS01124"/>
    </source>
</evidence>
<dbReference type="InterPro" id="IPR011051">
    <property type="entry name" value="RmlC_Cupin_sf"/>
</dbReference>
<feature type="domain" description="HTH araC/xylS-type" evidence="3">
    <location>
        <begin position="153"/>
        <end position="251"/>
    </location>
</feature>
<dbReference type="Gene3D" id="1.10.10.60">
    <property type="entry name" value="Homeodomain-like"/>
    <property type="match status" value="1"/>
</dbReference>
<keyword evidence="5" id="KW-1185">Reference proteome</keyword>
<sequence>MQRDEIGGFSEDGSPVIGRITSFTPGTMPEAHAHWRGQLAWCPDRAVTVETGRRLHLLSPGMAIWLPPTHRHRIRAEGARKSVNLYTRPAAAPLPKAPTPFPLEALEAELLRALAGSSRADRQEPAFARLTAVLWDRLARPAPAPTLPLPTDPRLRRIALVHLDGADQSLDHWAGALALSRRSLQRLVRRNTGQSWATWMRDLRLARAIAPLMAGKSVQHAAHTAGYATASGFVAAFHAAHGITPGQLQRRMEICGIR</sequence>
<dbReference type="Gene3D" id="2.60.120.10">
    <property type="entry name" value="Jelly Rolls"/>
    <property type="match status" value="1"/>
</dbReference>
<dbReference type="SUPFAM" id="SSF51182">
    <property type="entry name" value="RmlC-like cupins"/>
    <property type="match status" value="1"/>
</dbReference>
<organism evidence="4 5">
    <name type="scientific">Salipiger aestuarii</name>
    <dbReference type="NCBI Taxonomy" id="568098"/>
    <lineage>
        <taxon>Bacteria</taxon>
        <taxon>Pseudomonadati</taxon>
        <taxon>Pseudomonadota</taxon>
        <taxon>Alphaproteobacteria</taxon>
        <taxon>Rhodobacterales</taxon>
        <taxon>Roseobacteraceae</taxon>
        <taxon>Salipiger</taxon>
    </lineage>
</organism>
<dbReference type="InterPro" id="IPR009057">
    <property type="entry name" value="Homeodomain-like_sf"/>
</dbReference>
<proteinExistence type="predicted"/>
<evidence type="ECO:0000256" key="2">
    <source>
        <dbReference type="ARBA" id="ARBA00023163"/>
    </source>
</evidence>
<evidence type="ECO:0000313" key="4">
    <source>
        <dbReference type="EMBL" id="RAK15114.1"/>
    </source>
</evidence>
<reference evidence="4 5" key="1">
    <citation type="submission" date="2018-06" db="EMBL/GenBank/DDBJ databases">
        <title>Genomic Encyclopedia of Archaeal and Bacterial Type Strains, Phase II (KMG-II): from individual species to whole genera.</title>
        <authorList>
            <person name="Goeker M."/>
        </authorList>
    </citation>
    <scope>NUCLEOTIDE SEQUENCE [LARGE SCALE GENOMIC DNA]</scope>
    <source>
        <strain evidence="4 5">DSM 22011</strain>
    </source>
</reference>
<accession>A0A327Y2Z3</accession>
<dbReference type="InterPro" id="IPR014710">
    <property type="entry name" value="RmlC-like_jellyroll"/>
</dbReference>
<dbReference type="EMBL" id="QLMG01000025">
    <property type="protein sequence ID" value="RAK15114.1"/>
    <property type="molecule type" value="Genomic_DNA"/>
</dbReference>
<keyword evidence="4" id="KW-0238">DNA-binding</keyword>
<keyword evidence="1" id="KW-0805">Transcription regulation</keyword>
<dbReference type="RefSeq" id="WP_009505408.1">
    <property type="nucleotide sequence ID" value="NZ_LIGK01000033.1"/>
</dbReference>
<dbReference type="GO" id="GO:0043565">
    <property type="term" value="F:sequence-specific DNA binding"/>
    <property type="evidence" value="ECO:0007669"/>
    <property type="project" value="InterPro"/>
</dbReference>
<name>A0A327Y2Z3_9RHOB</name>
<dbReference type="Pfam" id="PF12833">
    <property type="entry name" value="HTH_18"/>
    <property type="match status" value="1"/>
</dbReference>
<keyword evidence="2" id="KW-0804">Transcription</keyword>
<dbReference type="PANTHER" id="PTHR11019:SF199">
    <property type="entry name" value="HTH-TYPE TRANSCRIPTIONAL REGULATOR NIMR"/>
    <property type="match status" value="1"/>
</dbReference>
<dbReference type="PANTHER" id="PTHR11019">
    <property type="entry name" value="HTH-TYPE TRANSCRIPTIONAL REGULATOR NIMR"/>
    <property type="match status" value="1"/>
</dbReference>
<dbReference type="Proteomes" id="UP000249165">
    <property type="component" value="Unassembled WGS sequence"/>
</dbReference>
<comment type="caution">
    <text evidence="4">The sequence shown here is derived from an EMBL/GenBank/DDBJ whole genome shotgun (WGS) entry which is preliminary data.</text>
</comment>
<dbReference type="PROSITE" id="PS01124">
    <property type="entry name" value="HTH_ARAC_FAMILY_2"/>
    <property type="match status" value="1"/>
</dbReference>
<gene>
    <name evidence="4" type="ORF">ATI53_102515</name>
</gene>
<dbReference type="SMART" id="SM00342">
    <property type="entry name" value="HTH_ARAC"/>
    <property type="match status" value="1"/>
</dbReference>
<dbReference type="AlphaFoldDB" id="A0A327Y2Z3"/>
<dbReference type="InterPro" id="IPR018060">
    <property type="entry name" value="HTH_AraC"/>
</dbReference>
<evidence type="ECO:0000256" key="1">
    <source>
        <dbReference type="ARBA" id="ARBA00023015"/>
    </source>
</evidence>
<dbReference type="SUPFAM" id="SSF46689">
    <property type="entry name" value="Homeodomain-like"/>
    <property type="match status" value="1"/>
</dbReference>